<dbReference type="CDD" id="cd00075">
    <property type="entry name" value="HATPase"/>
    <property type="match status" value="1"/>
</dbReference>
<feature type="domain" description="Histidine kinase" evidence="16">
    <location>
        <begin position="213"/>
        <end position="411"/>
    </location>
</feature>
<dbReference type="RefSeq" id="WP_282589456.1">
    <property type="nucleotide sequence ID" value="NZ_JAMOIM010000092.1"/>
</dbReference>
<dbReference type="InterPro" id="IPR036890">
    <property type="entry name" value="HATPase_C_sf"/>
</dbReference>
<keyword evidence="10" id="KW-0418">Kinase</keyword>
<dbReference type="InterPro" id="IPR003661">
    <property type="entry name" value="HisK_dim/P_dom"/>
</dbReference>
<dbReference type="Pfam" id="PF00512">
    <property type="entry name" value="HisKA"/>
    <property type="match status" value="1"/>
</dbReference>
<keyword evidence="11 18" id="KW-0067">ATP-binding</keyword>
<dbReference type="Gene3D" id="1.10.287.130">
    <property type="match status" value="1"/>
</dbReference>
<dbReference type="InterPro" id="IPR004358">
    <property type="entry name" value="Sig_transdc_His_kin-like_C"/>
</dbReference>
<dbReference type="SUPFAM" id="SSF55874">
    <property type="entry name" value="ATPase domain of HSP90 chaperone/DNA topoisomerase II/histidine kinase"/>
    <property type="match status" value="1"/>
</dbReference>
<feature type="domain" description="HAMP" evidence="17">
    <location>
        <begin position="153"/>
        <end position="205"/>
    </location>
</feature>
<dbReference type="SMART" id="SM00387">
    <property type="entry name" value="HATPase_c"/>
    <property type="match status" value="1"/>
</dbReference>
<evidence type="ECO:0000256" key="1">
    <source>
        <dbReference type="ARBA" id="ARBA00000085"/>
    </source>
</evidence>
<keyword evidence="14 15" id="KW-0472">Membrane</keyword>
<evidence type="ECO:0000256" key="13">
    <source>
        <dbReference type="ARBA" id="ARBA00023012"/>
    </source>
</evidence>
<dbReference type="SMART" id="SM00304">
    <property type="entry name" value="HAMP"/>
    <property type="match status" value="1"/>
</dbReference>
<dbReference type="GO" id="GO:0000155">
    <property type="term" value="F:phosphorelay sensor kinase activity"/>
    <property type="evidence" value="ECO:0007669"/>
    <property type="project" value="InterPro"/>
</dbReference>
<accession>A0AA42CNR4</accession>
<dbReference type="PROSITE" id="PS50109">
    <property type="entry name" value="HIS_KIN"/>
    <property type="match status" value="1"/>
</dbReference>
<evidence type="ECO:0000256" key="4">
    <source>
        <dbReference type="ARBA" id="ARBA00022475"/>
    </source>
</evidence>
<dbReference type="SMART" id="SM00388">
    <property type="entry name" value="HisKA"/>
    <property type="match status" value="1"/>
</dbReference>
<evidence type="ECO:0000313" key="19">
    <source>
        <dbReference type="Proteomes" id="UP001165667"/>
    </source>
</evidence>
<dbReference type="InterPro" id="IPR003660">
    <property type="entry name" value="HAMP_dom"/>
</dbReference>
<proteinExistence type="predicted"/>
<evidence type="ECO:0000256" key="3">
    <source>
        <dbReference type="ARBA" id="ARBA00012438"/>
    </source>
</evidence>
<dbReference type="EC" id="2.7.13.3" evidence="3"/>
<keyword evidence="13" id="KW-0902">Two-component regulatory system</keyword>
<dbReference type="EMBL" id="JAMOIM010000092">
    <property type="protein sequence ID" value="MCW6513081.1"/>
    <property type="molecule type" value="Genomic_DNA"/>
</dbReference>
<keyword evidence="7" id="KW-0808">Transferase</keyword>
<dbReference type="CDD" id="cd00082">
    <property type="entry name" value="HisKA"/>
    <property type="match status" value="1"/>
</dbReference>
<dbReference type="GO" id="GO:0005886">
    <property type="term" value="C:plasma membrane"/>
    <property type="evidence" value="ECO:0007669"/>
    <property type="project" value="UniProtKB-SubCell"/>
</dbReference>
<name>A0AA42CNR4_9HYPH</name>
<evidence type="ECO:0000256" key="7">
    <source>
        <dbReference type="ARBA" id="ARBA00022679"/>
    </source>
</evidence>
<sequence>MNSLRVRIAAVLLASIALVMCLATLAAVLVGRRNGAEHAARSIAAQISYFGHLAQANPDQAFETKAPVTGASLVELQADLTTALHRAGDDWQVIVVEPKRAAQPVASVEIVPSHWVTLPIPDLGPPADAWLVLGGWMSLILLGTAAVSLAVAQRVTRPLLLLEEVSARIGTRGELDHVPEEGPAEVRATARALNRLSRNLHQAVESRMRLVAAAGHDLRTPLTRMRLRAEFLDEVERGKWLNNLDELERIADSAIALVREQSGDHGCETIRLDTMLGSIAEDLAALQLPVVCDAKTIVTIKGPPLALTRAFRNLVSNAATHGGGALVTVREIGGRAIVSIEDDGPGIPDAVIGRVFEPFFRVDQSRRQTIPGAGLGLAIAQEIIQRAGGDLTLGNKPQGGLRQCVTFQCCRRGVPAIISQNHEAKTRGRAS</sequence>
<dbReference type="PANTHER" id="PTHR44936:SF5">
    <property type="entry name" value="SENSOR HISTIDINE KINASE ENVZ"/>
    <property type="match status" value="1"/>
</dbReference>
<organism evidence="18 19">
    <name type="scientific">Lichenifustis flavocetrariae</name>
    <dbReference type="NCBI Taxonomy" id="2949735"/>
    <lineage>
        <taxon>Bacteria</taxon>
        <taxon>Pseudomonadati</taxon>
        <taxon>Pseudomonadota</taxon>
        <taxon>Alphaproteobacteria</taxon>
        <taxon>Hyphomicrobiales</taxon>
        <taxon>Lichenihabitantaceae</taxon>
        <taxon>Lichenifustis</taxon>
    </lineage>
</organism>
<dbReference type="InterPro" id="IPR005467">
    <property type="entry name" value="His_kinase_dom"/>
</dbReference>
<dbReference type="GO" id="GO:0005524">
    <property type="term" value="F:ATP binding"/>
    <property type="evidence" value="ECO:0007669"/>
    <property type="project" value="UniProtKB-KW"/>
</dbReference>
<evidence type="ECO:0000256" key="8">
    <source>
        <dbReference type="ARBA" id="ARBA00022692"/>
    </source>
</evidence>
<dbReference type="AlphaFoldDB" id="A0AA42CNR4"/>
<evidence type="ECO:0000313" key="18">
    <source>
        <dbReference type="EMBL" id="MCW6513081.1"/>
    </source>
</evidence>
<dbReference type="PROSITE" id="PS50885">
    <property type="entry name" value="HAMP"/>
    <property type="match status" value="1"/>
</dbReference>
<keyword evidence="12 15" id="KW-1133">Transmembrane helix</keyword>
<evidence type="ECO:0000256" key="10">
    <source>
        <dbReference type="ARBA" id="ARBA00022777"/>
    </source>
</evidence>
<feature type="transmembrane region" description="Helical" evidence="15">
    <location>
        <begin position="129"/>
        <end position="152"/>
    </location>
</feature>
<evidence type="ECO:0000256" key="12">
    <source>
        <dbReference type="ARBA" id="ARBA00022989"/>
    </source>
</evidence>
<dbReference type="Proteomes" id="UP001165667">
    <property type="component" value="Unassembled WGS sequence"/>
</dbReference>
<protein>
    <recommendedName>
        <fullName evidence="3">histidine kinase</fullName>
        <ecNumber evidence="3">2.7.13.3</ecNumber>
    </recommendedName>
</protein>
<evidence type="ECO:0000256" key="9">
    <source>
        <dbReference type="ARBA" id="ARBA00022741"/>
    </source>
</evidence>
<keyword evidence="6" id="KW-0597">Phosphoprotein</keyword>
<evidence type="ECO:0000256" key="2">
    <source>
        <dbReference type="ARBA" id="ARBA00004429"/>
    </source>
</evidence>
<dbReference type="InterPro" id="IPR036097">
    <property type="entry name" value="HisK_dim/P_sf"/>
</dbReference>
<evidence type="ECO:0000256" key="11">
    <source>
        <dbReference type="ARBA" id="ARBA00022840"/>
    </source>
</evidence>
<evidence type="ECO:0000259" key="16">
    <source>
        <dbReference type="PROSITE" id="PS50109"/>
    </source>
</evidence>
<reference evidence="18" key="1">
    <citation type="submission" date="2022-05" db="EMBL/GenBank/DDBJ databases">
        <authorList>
            <person name="Pankratov T."/>
        </authorList>
    </citation>
    <scope>NUCLEOTIDE SEQUENCE</scope>
    <source>
        <strain evidence="18">BP6-180914</strain>
    </source>
</reference>
<evidence type="ECO:0000256" key="5">
    <source>
        <dbReference type="ARBA" id="ARBA00022519"/>
    </source>
</evidence>
<comment type="caution">
    <text evidence="18">The sequence shown here is derived from an EMBL/GenBank/DDBJ whole genome shotgun (WGS) entry which is preliminary data.</text>
</comment>
<keyword evidence="19" id="KW-1185">Reference proteome</keyword>
<evidence type="ECO:0000256" key="6">
    <source>
        <dbReference type="ARBA" id="ARBA00022553"/>
    </source>
</evidence>
<dbReference type="PRINTS" id="PR00344">
    <property type="entry name" value="BCTRLSENSOR"/>
</dbReference>
<keyword evidence="4" id="KW-1003">Cell membrane</keyword>
<evidence type="ECO:0000256" key="14">
    <source>
        <dbReference type="ARBA" id="ARBA00023136"/>
    </source>
</evidence>
<keyword evidence="5" id="KW-0997">Cell inner membrane</keyword>
<dbReference type="Pfam" id="PF02518">
    <property type="entry name" value="HATPase_c"/>
    <property type="match status" value="1"/>
</dbReference>
<keyword evidence="8 15" id="KW-0812">Transmembrane</keyword>
<evidence type="ECO:0000256" key="15">
    <source>
        <dbReference type="SAM" id="Phobius"/>
    </source>
</evidence>
<dbReference type="Pfam" id="PF00672">
    <property type="entry name" value="HAMP"/>
    <property type="match status" value="1"/>
</dbReference>
<dbReference type="PANTHER" id="PTHR44936">
    <property type="entry name" value="SENSOR PROTEIN CREC"/>
    <property type="match status" value="1"/>
</dbReference>
<keyword evidence="9" id="KW-0547">Nucleotide-binding</keyword>
<comment type="subcellular location">
    <subcellularLocation>
        <location evidence="2">Cell inner membrane</location>
        <topology evidence="2">Multi-pass membrane protein</topology>
    </subcellularLocation>
</comment>
<gene>
    <name evidence="18" type="ORF">M8523_35080</name>
</gene>
<evidence type="ECO:0000259" key="17">
    <source>
        <dbReference type="PROSITE" id="PS50885"/>
    </source>
</evidence>
<comment type="catalytic activity">
    <reaction evidence="1">
        <text>ATP + protein L-histidine = ADP + protein N-phospho-L-histidine.</text>
        <dbReference type="EC" id="2.7.13.3"/>
    </reaction>
</comment>
<dbReference type="InterPro" id="IPR003594">
    <property type="entry name" value="HATPase_dom"/>
</dbReference>
<dbReference type="SUPFAM" id="SSF47384">
    <property type="entry name" value="Homodimeric domain of signal transducing histidine kinase"/>
    <property type="match status" value="1"/>
</dbReference>
<dbReference type="InterPro" id="IPR050980">
    <property type="entry name" value="2C_sensor_his_kinase"/>
</dbReference>
<dbReference type="Gene3D" id="3.30.565.10">
    <property type="entry name" value="Histidine kinase-like ATPase, C-terminal domain"/>
    <property type="match status" value="1"/>
</dbReference>